<dbReference type="AlphaFoldDB" id="W8BV14"/>
<keyword evidence="1" id="KW-0479">Metal-binding</keyword>
<keyword evidence="1" id="KW-0863">Zinc-finger</keyword>
<protein>
    <submittedName>
        <fullName evidence="4">Zinc finger CCCH domain-containing protein 7</fullName>
    </submittedName>
</protein>
<dbReference type="PROSITE" id="PS50103">
    <property type="entry name" value="ZF_C3H1"/>
    <property type="match status" value="2"/>
</dbReference>
<feature type="region of interest" description="Disordered" evidence="2">
    <location>
        <begin position="560"/>
        <end position="580"/>
    </location>
</feature>
<feature type="compositionally biased region" description="Basic and acidic residues" evidence="2">
    <location>
        <begin position="612"/>
        <end position="622"/>
    </location>
</feature>
<reference evidence="4" key="2">
    <citation type="journal article" date="2014" name="BMC Genomics">
        <title>A genomic perspective to assessing quality of mass-reared SIT flies used in Mediterranean fruit fly (Ceratitis capitata) eradication in California.</title>
        <authorList>
            <person name="Calla B."/>
            <person name="Hall B."/>
            <person name="Hou S."/>
            <person name="Geib S.M."/>
        </authorList>
    </citation>
    <scope>NUCLEOTIDE SEQUENCE</scope>
</reference>
<reference evidence="4" key="1">
    <citation type="submission" date="2013-07" db="EMBL/GenBank/DDBJ databases">
        <authorList>
            <person name="Geib S."/>
        </authorList>
    </citation>
    <scope>NUCLEOTIDE SEQUENCE</scope>
</reference>
<evidence type="ECO:0000259" key="3">
    <source>
        <dbReference type="PROSITE" id="PS50103"/>
    </source>
</evidence>
<evidence type="ECO:0000256" key="1">
    <source>
        <dbReference type="PROSITE-ProRule" id="PRU00723"/>
    </source>
</evidence>
<dbReference type="PANTHER" id="PTHR46156:SF1">
    <property type="entry name" value="ZINC FINGER CCCH DOMAIN-CONTAINING PROTEIN 3"/>
    <property type="match status" value="1"/>
</dbReference>
<keyword evidence="1" id="KW-0862">Zinc</keyword>
<evidence type="ECO:0000256" key="2">
    <source>
        <dbReference type="SAM" id="MobiDB-lite"/>
    </source>
</evidence>
<dbReference type="GO" id="GO:0008270">
    <property type="term" value="F:zinc ion binding"/>
    <property type="evidence" value="ECO:0007669"/>
    <property type="project" value="UniProtKB-KW"/>
</dbReference>
<proteinExistence type="evidence at transcript level"/>
<name>W8BV14_CERCA</name>
<gene>
    <name evidence="4" type="primary">C3H7</name>
</gene>
<feature type="domain" description="C3H1-type" evidence="3">
    <location>
        <begin position="506"/>
        <end position="533"/>
    </location>
</feature>
<dbReference type="PANTHER" id="PTHR46156">
    <property type="entry name" value="CCCH ZINGC FINGER"/>
    <property type="match status" value="1"/>
</dbReference>
<organism evidence="4">
    <name type="scientific">Ceratitis capitata</name>
    <name type="common">Mediterranean fruit fly</name>
    <name type="synonym">Tephritis capitata</name>
    <dbReference type="NCBI Taxonomy" id="7213"/>
    <lineage>
        <taxon>Eukaryota</taxon>
        <taxon>Metazoa</taxon>
        <taxon>Ecdysozoa</taxon>
        <taxon>Arthropoda</taxon>
        <taxon>Hexapoda</taxon>
        <taxon>Insecta</taxon>
        <taxon>Pterygota</taxon>
        <taxon>Neoptera</taxon>
        <taxon>Endopterygota</taxon>
        <taxon>Diptera</taxon>
        <taxon>Brachycera</taxon>
        <taxon>Muscomorpha</taxon>
        <taxon>Tephritoidea</taxon>
        <taxon>Tephritidae</taxon>
        <taxon>Ceratitis</taxon>
        <taxon>Ceratitis</taxon>
    </lineage>
</organism>
<dbReference type="EMBL" id="GAMC01005741">
    <property type="protein sequence ID" value="JAC00815.1"/>
    <property type="molecule type" value="mRNA"/>
</dbReference>
<dbReference type="InterPro" id="IPR000571">
    <property type="entry name" value="Znf_CCCH"/>
</dbReference>
<feature type="domain" description="C3H1-type" evidence="3">
    <location>
        <begin position="479"/>
        <end position="505"/>
    </location>
</feature>
<sequence>MPQFCQSTNPSTSRTIYINPLFNKRVEANAAKPKTMSVGAHINPLFLGVYRPPAIHMNPNFFNTRLIEQQKLQSKFPSTTENVTLAYTHAASTKQNLNQPKNSRFHGEIIDLCDEPDPLIKKPNVDSKSPVAILENKVAKQKLISKSRTKIVREPAIINKITQCVPPAPIVKQPAPIIRLTRRKLIRKTQESPVGNISRTITPVPAPASSINTQGKYKLDRRPKSSIAAVNKSVIPGVKLKRKSFVARYALRRTTSESRIGLTSSKLRSLPINKKLQMLNINGVLYRSTRNKLQRKDTNVTVNLLKSNRIQGLSTKPASIKNSAQNIGKISNDRVLFVHGTKFILDKNGFKLTRIAPTNKPAIGSKKSAGVAQRLRRRIDIGGLTYVASPTQNVFVRTSNHLTLAHLNTAKNRSLQLLTRRLVKSNIPCAIYQRIGKCIAHERGKCNKVHDKKHVTICPRFLRSECHNPDCLLSHNVSLAKMPVCKFFLQGVCVRTDCPYLHKKLSITADVCQDFLRGYCKLAEQCNKRHEFVCPEYERNGKCELVSCIYCKNRKRKQTNEQPKHKKKSTELSVIPESSVQGTQESNSAILQRYFVDNCSIEKPVCDEKTSIDESGKIEHSDVQSVELDSDSDTPSVAVRPKVGALPAFIPLL</sequence>
<dbReference type="GO" id="GO:0005634">
    <property type="term" value="C:nucleus"/>
    <property type="evidence" value="ECO:0007669"/>
    <property type="project" value="TreeGrafter"/>
</dbReference>
<dbReference type="OrthoDB" id="3247158at2759"/>
<feature type="zinc finger region" description="C3H1-type" evidence="1">
    <location>
        <begin position="479"/>
        <end position="505"/>
    </location>
</feature>
<feature type="region of interest" description="Disordered" evidence="2">
    <location>
        <begin position="612"/>
        <end position="636"/>
    </location>
</feature>
<dbReference type="SMART" id="SM00356">
    <property type="entry name" value="ZnF_C3H1"/>
    <property type="match status" value="3"/>
</dbReference>
<dbReference type="EMBL" id="GAMC01005742">
    <property type="protein sequence ID" value="JAC00814.1"/>
    <property type="molecule type" value="mRNA"/>
</dbReference>
<dbReference type="Gene3D" id="4.10.1000.10">
    <property type="entry name" value="Zinc finger, CCCH-type"/>
    <property type="match status" value="1"/>
</dbReference>
<feature type="zinc finger region" description="C3H1-type" evidence="1">
    <location>
        <begin position="506"/>
        <end position="533"/>
    </location>
</feature>
<accession>W8BV14</accession>
<evidence type="ECO:0000313" key="4">
    <source>
        <dbReference type="EMBL" id="JAC00814.1"/>
    </source>
</evidence>